<dbReference type="PANTHER" id="PTHR46401:SF2">
    <property type="entry name" value="GLYCOSYLTRANSFERASE WBBK-RELATED"/>
    <property type="match status" value="1"/>
</dbReference>
<dbReference type="GO" id="GO:0016757">
    <property type="term" value="F:glycosyltransferase activity"/>
    <property type="evidence" value="ECO:0007669"/>
    <property type="project" value="InterPro"/>
</dbReference>
<evidence type="ECO:0000313" key="4">
    <source>
        <dbReference type="EMBL" id="KKQ45992.1"/>
    </source>
</evidence>
<evidence type="ECO:0000256" key="1">
    <source>
        <dbReference type="ARBA" id="ARBA00022679"/>
    </source>
</evidence>
<sequence length="372" mass="42559">MNILIYSWRGPGHPNEGGAEQVTQEHVKAWTERGHSVTLFTSSYKNAARWEMVNGVEIIRYGNQIITVQIFAFLWYLFFKHKRFDLVVDQFHGLPFFTPIFVRCKILGYIHEVAGEVWSLNPWKYPLSKIPEIAGPIIEPLIFKTFYKNIQFLTVSVSTKNDLIELGISKNQITVINNGVRPVPLKRLPAKEKKNTVIFLGALSADKGVYDAIKIFGEIDKGDKDWQYWVVGKGGDLEVSKVKNIAKDLGITERLKIFGFVSENKKYELLAKAHIMVNPSYHEGWGLVNIEANSVGTPVVAYNVHGNRDSIISKETGILVEKGDIEKMAFSIISMIRHEKDYEQFRLRCIKWSKNFNWRLSGKQSCDFIESL</sequence>
<dbReference type="InterPro" id="IPR028098">
    <property type="entry name" value="Glyco_trans_4-like_N"/>
</dbReference>
<feature type="domain" description="Glycosyltransferase subfamily 4-like N-terminal" evidence="3">
    <location>
        <begin position="17"/>
        <end position="181"/>
    </location>
</feature>
<dbReference type="Proteomes" id="UP000034603">
    <property type="component" value="Unassembled WGS sequence"/>
</dbReference>
<organism evidence="4 5">
    <name type="scientific">Candidatus Woesebacteria bacterium GW2011_GWA1_37_8</name>
    <dbReference type="NCBI Taxonomy" id="1618546"/>
    <lineage>
        <taxon>Bacteria</taxon>
        <taxon>Candidatus Woeseibacteriota</taxon>
    </lineage>
</organism>
<comment type="caution">
    <text evidence="4">The sequence shown here is derived from an EMBL/GenBank/DDBJ whole genome shotgun (WGS) entry which is preliminary data.</text>
</comment>
<dbReference type="Pfam" id="PF00534">
    <property type="entry name" value="Glycos_transf_1"/>
    <property type="match status" value="1"/>
</dbReference>
<proteinExistence type="predicted"/>
<name>A0A0G0HUN6_9BACT</name>
<dbReference type="EMBL" id="LBTR01000006">
    <property type="protein sequence ID" value="KKQ45992.1"/>
    <property type="molecule type" value="Genomic_DNA"/>
</dbReference>
<keyword evidence="1 4" id="KW-0808">Transferase</keyword>
<reference evidence="4 5" key="1">
    <citation type="journal article" date="2015" name="Nature">
        <title>rRNA introns, odd ribosomes, and small enigmatic genomes across a large radiation of phyla.</title>
        <authorList>
            <person name="Brown C.T."/>
            <person name="Hug L.A."/>
            <person name="Thomas B.C."/>
            <person name="Sharon I."/>
            <person name="Castelle C.J."/>
            <person name="Singh A."/>
            <person name="Wilkins M.J."/>
            <person name="Williams K.H."/>
            <person name="Banfield J.F."/>
        </authorList>
    </citation>
    <scope>NUCLEOTIDE SEQUENCE [LARGE SCALE GENOMIC DNA]</scope>
</reference>
<dbReference type="AlphaFoldDB" id="A0A0G0HUN6"/>
<feature type="domain" description="Glycosyl transferase family 1" evidence="2">
    <location>
        <begin position="187"/>
        <end position="346"/>
    </location>
</feature>
<accession>A0A0G0HUN6</accession>
<dbReference type="InterPro" id="IPR001296">
    <property type="entry name" value="Glyco_trans_1"/>
</dbReference>
<evidence type="ECO:0000313" key="5">
    <source>
        <dbReference type="Proteomes" id="UP000034603"/>
    </source>
</evidence>
<dbReference type="CDD" id="cd03801">
    <property type="entry name" value="GT4_PimA-like"/>
    <property type="match status" value="1"/>
</dbReference>
<dbReference type="SUPFAM" id="SSF53756">
    <property type="entry name" value="UDP-Glycosyltransferase/glycogen phosphorylase"/>
    <property type="match status" value="1"/>
</dbReference>
<evidence type="ECO:0000259" key="3">
    <source>
        <dbReference type="Pfam" id="PF13439"/>
    </source>
</evidence>
<dbReference type="GO" id="GO:0009103">
    <property type="term" value="P:lipopolysaccharide biosynthetic process"/>
    <property type="evidence" value="ECO:0007669"/>
    <property type="project" value="TreeGrafter"/>
</dbReference>
<gene>
    <name evidence="4" type="ORF">US62_C0006G0003</name>
</gene>
<dbReference type="PANTHER" id="PTHR46401">
    <property type="entry name" value="GLYCOSYLTRANSFERASE WBBK-RELATED"/>
    <property type="match status" value="1"/>
</dbReference>
<dbReference type="Gene3D" id="3.40.50.2000">
    <property type="entry name" value="Glycogen Phosphorylase B"/>
    <property type="match status" value="2"/>
</dbReference>
<protein>
    <submittedName>
        <fullName evidence="4">Glycosyl transferase group 1</fullName>
    </submittedName>
</protein>
<evidence type="ECO:0000259" key="2">
    <source>
        <dbReference type="Pfam" id="PF00534"/>
    </source>
</evidence>
<dbReference type="Pfam" id="PF13439">
    <property type="entry name" value="Glyco_transf_4"/>
    <property type="match status" value="1"/>
</dbReference>